<evidence type="ECO:0000313" key="3">
    <source>
        <dbReference type="Proteomes" id="UP000824988"/>
    </source>
</evidence>
<dbReference type="RefSeq" id="WP_221047848.1">
    <property type="nucleotide sequence ID" value="NZ_AP019782.1"/>
</dbReference>
<keyword evidence="1" id="KW-0732">Signal</keyword>
<name>A0A8D5AIW5_9GAMM</name>
<dbReference type="Proteomes" id="UP000824988">
    <property type="component" value="Chromosome"/>
</dbReference>
<keyword evidence="3" id="KW-1185">Reference proteome</keyword>
<evidence type="ECO:0008006" key="4">
    <source>
        <dbReference type="Google" id="ProtNLM"/>
    </source>
</evidence>
<feature type="chain" id="PRO_5033987755" description="Porin" evidence="1">
    <location>
        <begin position="23"/>
        <end position="390"/>
    </location>
</feature>
<evidence type="ECO:0000256" key="1">
    <source>
        <dbReference type="SAM" id="SignalP"/>
    </source>
</evidence>
<proteinExistence type="predicted"/>
<dbReference type="KEGG" id="moz:MoryE10_00420"/>
<feature type="signal peptide" evidence="1">
    <location>
        <begin position="1"/>
        <end position="22"/>
    </location>
</feature>
<sequence length="390" mass="43298">MFGLCQRLVATLLIVAAGSASADDAPPQGLLESLTGKDAAAWTGLDRFGLNAGGWAAAGFTYNSDSPASHNNGPVSFNYRSNEFHLYQLNLFVERQTQKGDDWDFGGRMDVMFGTDTPYTQATGHWDMGLIDKRDLRLYDLALPQAYVEVYTPWGNGVTTKIGHFYSIIGYESVPSWPNFFMSHTYSMKSSPFTTTGFLSSYAVNDNVSVQTGAVTGPDNFDRKLGAWSYLGGASWNSDDKATGFSFSILNGPTDDTRSSNLSYYTAVFHQDFGTKLHYVLQHDRGFQHAAIGKQDAEWYSVVHYLTYDVADTWGVGLRGEWFRDDDGVRYTDGAASYFALTGGVNWKPTGWLMLRPEVRYDWADAQRNPFDGGHEPDQLLLGLDAVVRF</sequence>
<evidence type="ECO:0000313" key="2">
    <source>
        <dbReference type="EMBL" id="BBL69436.1"/>
    </source>
</evidence>
<protein>
    <recommendedName>
        <fullName evidence="4">Porin</fullName>
    </recommendedName>
</protein>
<reference evidence="2" key="1">
    <citation type="submission" date="2019-06" db="EMBL/GenBank/DDBJ databases">
        <title>Complete genome sequence of Methylogaea oryzae strain JCM16910.</title>
        <authorList>
            <person name="Asakawa S."/>
        </authorList>
    </citation>
    <scope>NUCLEOTIDE SEQUENCE</scope>
    <source>
        <strain evidence="2">E10</strain>
    </source>
</reference>
<organism evidence="2 3">
    <name type="scientific">Methylogaea oryzae</name>
    <dbReference type="NCBI Taxonomy" id="1295382"/>
    <lineage>
        <taxon>Bacteria</taxon>
        <taxon>Pseudomonadati</taxon>
        <taxon>Pseudomonadota</taxon>
        <taxon>Gammaproteobacteria</taxon>
        <taxon>Methylococcales</taxon>
        <taxon>Methylococcaceae</taxon>
        <taxon>Methylogaea</taxon>
    </lineage>
</organism>
<accession>A0A8D5AIW5</accession>
<dbReference type="EMBL" id="AP019782">
    <property type="protein sequence ID" value="BBL69436.1"/>
    <property type="molecule type" value="Genomic_DNA"/>
</dbReference>
<dbReference type="Pfam" id="PF07642">
    <property type="entry name" value="BBP2"/>
    <property type="match status" value="1"/>
</dbReference>
<dbReference type="AlphaFoldDB" id="A0A8D5AIW5"/>
<dbReference type="InterPro" id="IPR011486">
    <property type="entry name" value="BBP2"/>
</dbReference>
<gene>
    <name evidence="2" type="ORF">MoryE10_00420</name>
</gene>